<comment type="caution">
    <text evidence="1">The sequence shown here is derived from an EMBL/GenBank/DDBJ whole genome shotgun (WGS) entry which is preliminary data.</text>
</comment>
<organism evidence="1 2">
    <name type="scientific">Phytophthora fragariaefolia</name>
    <dbReference type="NCBI Taxonomy" id="1490495"/>
    <lineage>
        <taxon>Eukaryota</taxon>
        <taxon>Sar</taxon>
        <taxon>Stramenopiles</taxon>
        <taxon>Oomycota</taxon>
        <taxon>Peronosporomycetes</taxon>
        <taxon>Peronosporales</taxon>
        <taxon>Peronosporaceae</taxon>
        <taxon>Phytophthora</taxon>
    </lineage>
</organism>
<protein>
    <submittedName>
        <fullName evidence="1">Unnamed protein product</fullName>
    </submittedName>
</protein>
<keyword evidence="2" id="KW-1185">Reference proteome</keyword>
<accession>A0A9W7CVH1</accession>
<dbReference type="Proteomes" id="UP001165121">
    <property type="component" value="Unassembled WGS sequence"/>
</dbReference>
<dbReference type="EMBL" id="BSXT01001230">
    <property type="protein sequence ID" value="GMF40196.1"/>
    <property type="molecule type" value="Genomic_DNA"/>
</dbReference>
<dbReference type="OrthoDB" id="6077919at2759"/>
<proteinExistence type="predicted"/>
<reference evidence="1" key="1">
    <citation type="submission" date="2023-04" db="EMBL/GenBank/DDBJ databases">
        <title>Phytophthora fragariaefolia NBRC 109709.</title>
        <authorList>
            <person name="Ichikawa N."/>
            <person name="Sato H."/>
            <person name="Tonouchi N."/>
        </authorList>
    </citation>
    <scope>NUCLEOTIDE SEQUENCE</scope>
    <source>
        <strain evidence="1">NBRC 109709</strain>
    </source>
</reference>
<evidence type="ECO:0000313" key="1">
    <source>
        <dbReference type="EMBL" id="GMF40196.1"/>
    </source>
</evidence>
<gene>
    <name evidence="1" type="ORF">Pfra01_001223900</name>
</gene>
<sequence length="155" mass="18421">MHFHPNGHMDEPVHLFQREDGFMSSVLKEEYRHMFEHSAFSSFFAYLPLYFWQQVWHETNNYASVNAIPIKKHFTMLKLMSCFGILFYMEVTVKGEYANYWGNKQKIAFLVRVESTLKTVCLLNDSSICGRHYRSGVKFLWRHCSEIHYQGFVAC</sequence>
<name>A0A9W7CVH1_9STRA</name>
<dbReference type="AlphaFoldDB" id="A0A9W7CVH1"/>
<evidence type="ECO:0000313" key="2">
    <source>
        <dbReference type="Proteomes" id="UP001165121"/>
    </source>
</evidence>